<dbReference type="EMBL" id="JACAQD010000011">
    <property type="protein sequence ID" value="NWC32967.1"/>
    <property type="molecule type" value="Genomic_DNA"/>
</dbReference>
<organism evidence="3 4">
    <name type="scientific">Pseudomonas gingeri</name>
    <dbReference type="NCBI Taxonomy" id="117681"/>
    <lineage>
        <taxon>Bacteria</taxon>
        <taxon>Pseudomonadati</taxon>
        <taxon>Pseudomonadota</taxon>
        <taxon>Gammaproteobacteria</taxon>
        <taxon>Pseudomonadales</taxon>
        <taxon>Pseudomonadaceae</taxon>
        <taxon>Pseudomonas</taxon>
    </lineage>
</organism>
<dbReference type="AlphaFoldDB" id="A0A7Y7YB21"/>
<dbReference type="InterPro" id="IPR006059">
    <property type="entry name" value="SBP"/>
</dbReference>
<reference evidence="3 4" key="1">
    <citation type="submission" date="2020-04" db="EMBL/GenBank/DDBJ databases">
        <title>Molecular characterization of pseudomonads from Agaricus bisporus reveal novel blotch 2 pathogens in Western Europe.</title>
        <authorList>
            <person name="Taparia T."/>
            <person name="Krijger M."/>
            <person name="Haynes E."/>
            <person name="Elpinstone J.G."/>
            <person name="Noble R."/>
            <person name="Van Der Wolf J."/>
        </authorList>
    </citation>
    <scope>NUCLEOTIDE SEQUENCE [LARGE SCALE GENOMIC DNA]</scope>
    <source>
        <strain evidence="3 4">IPO3737</strain>
    </source>
</reference>
<feature type="signal peptide" evidence="2">
    <location>
        <begin position="1"/>
        <end position="28"/>
    </location>
</feature>
<keyword evidence="1 2" id="KW-0732">Signal</keyword>
<feature type="chain" id="PRO_5030864241" evidence="2">
    <location>
        <begin position="29"/>
        <end position="351"/>
    </location>
</feature>
<evidence type="ECO:0000256" key="1">
    <source>
        <dbReference type="ARBA" id="ARBA00022729"/>
    </source>
</evidence>
<comment type="caution">
    <text evidence="3">The sequence shown here is derived from an EMBL/GenBank/DDBJ whole genome shotgun (WGS) entry which is preliminary data.</text>
</comment>
<dbReference type="PANTHER" id="PTHR30222:SF2">
    <property type="entry name" value="ABC TRANSPORTER SUBSTRATE-BINDING PROTEIN"/>
    <property type="match status" value="1"/>
</dbReference>
<accession>A0A7Y7YB21</accession>
<dbReference type="RefSeq" id="WP_177056710.1">
    <property type="nucleotide sequence ID" value="NZ_JACAPB010000001.1"/>
</dbReference>
<gene>
    <name evidence="3" type="ORF">HX876_11240</name>
</gene>
<dbReference type="CDD" id="cd13589">
    <property type="entry name" value="PBP2_polyamine_RpCGA009"/>
    <property type="match status" value="1"/>
</dbReference>
<name>A0A7Y7YB21_9PSED</name>
<protein>
    <submittedName>
        <fullName evidence="3">ABC transporter substrate-binding protein</fullName>
    </submittedName>
</protein>
<sequence length="351" mass="38312">MLKTFSFKRCIGTLAVVASAVTAGQVLARDLTVVGWGGVTQDALRDIYMTPFSKSVGQPVLEDSWDGGYGVLQAKVKAGTPNWDVVQVESDVLELGCSDGLFEKIDWSKNSAKDKLLPDSISPCGAGVYYWSVAIGYDADKLKVGPSGWADFWDVKKFPGKRSLRKGAKYNLEFALLADGVAAKDLYAVLATPEGVDRAFAKLDQLKANIVWWDAGGQPLQFLASGEVAMAAVYNGRLTNISKTEHKNYKLVWPGSIYAMDSWVILKGAPNKDLAQQFIAFTTRSENQAKLPSIVSYGVPNRDAAALIAKADFVDLPSNPQNMQDAIPLDTSFWNDHLEDLTARYNAWLAK</sequence>
<dbReference type="Pfam" id="PF13416">
    <property type="entry name" value="SBP_bac_8"/>
    <property type="match status" value="1"/>
</dbReference>
<evidence type="ECO:0000313" key="3">
    <source>
        <dbReference type="EMBL" id="NWC32967.1"/>
    </source>
</evidence>
<dbReference type="PANTHER" id="PTHR30222">
    <property type="entry name" value="SPERMIDINE/PUTRESCINE-BINDING PERIPLASMIC PROTEIN"/>
    <property type="match status" value="1"/>
</dbReference>
<evidence type="ECO:0000313" key="4">
    <source>
        <dbReference type="Proteomes" id="UP000520592"/>
    </source>
</evidence>
<dbReference type="Gene3D" id="3.40.190.10">
    <property type="entry name" value="Periplasmic binding protein-like II"/>
    <property type="match status" value="2"/>
</dbReference>
<proteinExistence type="predicted"/>
<dbReference type="Proteomes" id="UP000520592">
    <property type="component" value="Unassembled WGS sequence"/>
</dbReference>
<evidence type="ECO:0000256" key="2">
    <source>
        <dbReference type="SAM" id="SignalP"/>
    </source>
</evidence>
<dbReference type="SUPFAM" id="SSF53850">
    <property type="entry name" value="Periplasmic binding protein-like II"/>
    <property type="match status" value="1"/>
</dbReference>